<protein>
    <submittedName>
        <fullName evidence="1">Uncharacterized protein</fullName>
    </submittedName>
</protein>
<sequence>MSALTENNNAIMIRKLMATQAMHGNPKNFVVIVGNQLIDTSGTFKGFLSEGGRVVGDSVLLVHKKDLAKIIGKKAALRFWHPDLGLVEDVLVGGSTVEPDPEGEGEADA</sequence>
<name>A0A0F9V239_9ZZZZ</name>
<dbReference type="AlphaFoldDB" id="A0A0F9V239"/>
<comment type="caution">
    <text evidence="1">The sequence shown here is derived from an EMBL/GenBank/DDBJ whole genome shotgun (WGS) entry which is preliminary data.</text>
</comment>
<evidence type="ECO:0000313" key="1">
    <source>
        <dbReference type="EMBL" id="KKN67581.1"/>
    </source>
</evidence>
<accession>A0A0F9V239</accession>
<proteinExistence type="predicted"/>
<organism evidence="1">
    <name type="scientific">marine sediment metagenome</name>
    <dbReference type="NCBI Taxonomy" id="412755"/>
    <lineage>
        <taxon>unclassified sequences</taxon>
        <taxon>metagenomes</taxon>
        <taxon>ecological metagenomes</taxon>
    </lineage>
</organism>
<gene>
    <name evidence="1" type="ORF">LCGC14_0460360</name>
</gene>
<dbReference type="EMBL" id="LAZR01000471">
    <property type="protein sequence ID" value="KKN67581.1"/>
    <property type="molecule type" value="Genomic_DNA"/>
</dbReference>
<reference evidence="1" key="1">
    <citation type="journal article" date="2015" name="Nature">
        <title>Complex archaea that bridge the gap between prokaryotes and eukaryotes.</title>
        <authorList>
            <person name="Spang A."/>
            <person name="Saw J.H."/>
            <person name="Jorgensen S.L."/>
            <person name="Zaremba-Niedzwiedzka K."/>
            <person name="Martijn J."/>
            <person name="Lind A.E."/>
            <person name="van Eijk R."/>
            <person name="Schleper C."/>
            <person name="Guy L."/>
            <person name="Ettema T.J."/>
        </authorList>
    </citation>
    <scope>NUCLEOTIDE SEQUENCE</scope>
</reference>